<evidence type="ECO:0000313" key="1">
    <source>
        <dbReference type="EMBL" id="TVU04794.1"/>
    </source>
</evidence>
<reference evidence="1 2" key="1">
    <citation type="journal article" date="2019" name="Sci. Rep.">
        <title>A high-quality genome of Eragrostis curvula grass provides insights into Poaceae evolution and supports new strategies to enhance forage quality.</title>
        <authorList>
            <person name="Carballo J."/>
            <person name="Santos B.A.C.M."/>
            <person name="Zappacosta D."/>
            <person name="Garbus I."/>
            <person name="Selva J.P."/>
            <person name="Gallo C.A."/>
            <person name="Diaz A."/>
            <person name="Albertini E."/>
            <person name="Caccamo M."/>
            <person name="Echenique V."/>
        </authorList>
    </citation>
    <scope>NUCLEOTIDE SEQUENCE [LARGE SCALE GENOMIC DNA]</scope>
    <source>
        <strain evidence="2">cv. Victoria</strain>
        <tissue evidence="1">Leaf</tissue>
    </source>
</reference>
<dbReference type="OrthoDB" id="684027at2759"/>
<accession>A0A5J9T0P2</accession>
<sequence length="77" mass="8255">MEVRSSSAISAATNEMKVQAPAVGEVVDFEGMVFAVTEGNEVAEVLDGGAVRVLGSESFFDWTTGTQEHFVDVSWKN</sequence>
<name>A0A5J9T0P2_9POAL</name>
<gene>
    <name evidence="1" type="ORF">EJB05_47929</name>
</gene>
<dbReference type="Gramene" id="TVU04794">
    <property type="protein sequence ID" value="TVU04794"/>
    <property type="gene ID" value="EJB05_47929"/>
</dbReference>
<proteinExistence type="predicted"/>
<feature type="non-terminal residue" evidence="1">
    <location>
        <position position="1"/>
    </location>
</feature>
<organism evidence="1 2">
    <name type="scientific">Eragrostis curvula</name>
    <name type="common">weeping love grass</name>
    <dbReference type="NCBI Taxonomy" id="38414"/>
    <lineage>
        <taxon>Eukaryota</taxon>
        <taxon>Viridiplantae</taxon>
        <taxon>Streptophyta</taxon>
        <taxon>Embryophyta</taxon>
        <taxon>Tracheophyta</taxon>
        <taxon>Spermatophyta</taxon>
        <taxon>Magnoliopsida</taxon>
        <taxon>Liliopsida</taxon>
        <taxon>Poales</taxon>
        <taxon>Poaceae</taxon>
        <taxon>PACMAD clade</taxon>
        <taxon>Chloridoideae</taxon>
        <taxon>Eragrostideae</taxon>
        <taxon>Eragrostidinae</taxon>
        <taxon>Eragrostis</taxon>
    </lineage>
</organism>
<evidence type="ECO:0000313" key="2">
    <source>
        <dbReference type="Proteomes" id="UP000324897"/>
    </source>
</evidence>
<protein>
    <submittedName>
        <fullName evidence="1">Uncharacterized protein</fullName>
    </submittedName>
</protein>
<dbReference type="AlphaFoldDB" id="A0A5J9T0P2"/>
<dbReference type="EMBL" id="RWGY01000051">
    <property type="protein sequence ID" value="TVU04794.1"/>
    <property type="molecule type" value="Genomic_DNA"/>
</dbReference>
<keyword evidence="2" id="KW-1185">Reference proteome</keyword>
<comment type="caution">
    <text evidence="1">The sequence shown here is derived from an EMBL/GenBank/DDBJ whole genome shotgun (WGS) entry which is preliminary data.</text>
</comment>
<dbReference type="Proteomes" id="UP000324897">
    <property type="component" value="Unassembled WGS sequence"/>
</dbReference>